<dbReference type="PANTHER" id="PTHR34156:SF5">
    <property type="entry name" value="OUTER MEMBRANE PROTEIN"/>
    <property type="match status" value="1"/>
</dbReference>
<accession>W8UTT0</accession>
<evidence type="ECO:0000259" key="2">
    <source>
        <dbReference type="Pfam" id="PF07338"/>
    </source>
</evidence>
<organism evidence="3 4">
    <name type="scientific">Klebsiella pneumoniae 30684/NJST258_2</name>
    <dbReference type="NCBI Taxonomy" id="1420013"/>
    <lineage>
        <taxon>Bacteria</taxon>
        <taxon>Pseudomonadati</taxon>
        <taxon>Pseudomonadota</taxon>
        <taxon>Gammaproteobacteria</taxon>
        <taxon>Enterobacterales</taxon>
        <taxon>Enterobacteriaceae</taxon>
        <taxon>Klebsiella/Raoultella group</taxon>
        <taxon>Klebsiella</taxon>
        <taxon>Klebsiella pneumoniae complex</taxon>
    </lineage>
</organism>
<dbReference type="KEGG" id="kps:KPNJ2_00552"/>
<dbReference type="SUPFAM" id="SSF159871">
    <property type="entry name" value="YdgH-like"/>
    <property type="match status" value="1"/>
</dbReference>
<dbReference type="PATRIC" id="fig|1420013.3.peg.523"/>
<evidence type="ECO:0000313" key="3">
    <source>
        <dbReference type="EMBL" id="AHM77332.1"/>
    </source>
</evidence>
<dbReference type="InterPro" id="IPR051096">
    <property type="entry name" value="BhsA/McbA_stress_biofilm_assoc"/>
</dbReference>
<feature type="domain" description="YdgH/BhsA/McbA-like" evidence="2">
    <location>
        <begin position="54"/>
        <end position="106"/>
    </location>
</feature>
<dbReference type="InterPro" id="IPR036275">
    <property type="entry name" value="YdgH-like_sf"/>
</dbReference>
<dbReference type="Gene3D" id="3.30.1660.10">
    <property type="entry name" value="Flavin-binding protein dodecin"/>
    <property type="match status" value="1"/>
</dbReference>
<dbReference type="HOGENOM" id="CLU_158602_1_2_6"/>
<name>W8UTT0_KLEPN</name>
<dbReference type="PANTHER" id="PTHR34156">
    <property type="entry name" value="OUTER MEMBRANE PROTEIN-RELATED-RELATED"/>
    <property type="match status" value="1"/>
</dbReference>
<dbReference type="NCBIfam" id="NF033776">
    <property type="entry name" value="stress_YhcN"/>
    <property type="match status" value="1"/>
</dbReference>
<evidence type="ECO:0000256" key="1">
    <source>
        <dbReference type="ARBA" id="ARBA00022729"/>
    </source>
</evidence>
<evidence type="ECO:0000313" key="4">
    <source>
        <dbReference type="Proteomes" id="UP000019586"/>
    </source>
</evidence>
<dbReference type="Proteomes" id="UP000019586">
    <property type="component" value="Chromosome"/>
</dbReference>
<dbReference type="InterPro" id="IPR025543">
    <property type="entry name" value="Dodecin-like"/>
</dbReference>
<reference evidence="3 4" key="1">
    <citation type="journal article" date="2014" name="Proc. Natl. Acad. Sci. U.S.A.">
        <title>Molecular dissection of the evolution of carbapenem-resistant multilocus sequence type 258 Klebsiella pneumoniae.</title>
        <authorList>
            <person name="Deleo F.R."/>
            <person name="Chen L."/>
            <person name="Porcella S.F."/>
            <person name="Martens C.A."/>
            <person name="Kobayashi S.D."/>
            <person name="Porter A.R."/>
            <person name="Chavda K.D."/>
            <person name="Jacobs M.R."/>
            <person name="Mathema B."/>
            <person name="Olsen R.J."/>
            <person name="Bonomo R.A."/>
            <person name="Musser J.M."/>
            <person name="Kreiswirth B.N."/>
        </authorList>
    </citation>
    <scope>NUCLEOTIDE SEQUENCE [LARGE SCALE GENOMIC DNA]</scope>
    <source>
        <strain evidence="3">30684/NJST258_2</strain>
    </source>
</reference>
<dbReference type="InterPro" id="IPR047775">
    <property type="entry name" value="Stress_YhcN-like"/>
</dbReference>
<sequence length="106" mass="11555">MMRVTKQSPPTKRFDEVNIMKIKTTVAAISILSVVSFGAFAADIINSEQAQGREAIGTVSVGAVASSPMDMHEMLNKKAQEEGASSYRIIEARTGDHWHATAELYK</sequence>
<dbReference type="EMBL" id="CP006918">
    <property type="protein sequence ID" value="AHM77332.1"/>
    <property type="molecule type" value="Genomic_DNA"/>
</dbReference>
<dbReference type="Pfam" id="PF07338">
    <property type="entry name" value="YdgH_BhsA-like"/>
    <property type="match status" value="1"/>
</dbReference>
<dbReference type="InterPro" id="IPR010854">
    <property type="entry name" value="YdgH/BhsA/McbA-like_dom"/>
</dbReference>
<gene>
    <name evidence="3" type="ORF">KPNJ2_00552</name>
</gene>
<protein>
    <recommendedName>
        <fullName evidence="2">YdgH/BhsA/McbA-like domain-containing protein</fullName>
    </recommendedName>
</protein>
<proteinExistence type="predicted"/>
<dbReference type="AlphaFoldDB" id="W8UTT0"/>
<keyword evidence="1" id="KW-0732">Signal</keyword>